<comment type="caution">
    <text evidence="1">The sequence shown here is derived from an EMBL/GenBank/DDBJ whole genome shotgun (WGS) entry which is preliminary data.</text>
</comment>
<evidence type="ECO:0000313" key="1">
    <source>
        <dbReference type="EMBL" id="PWZ31290.1"/>
    </source>
</evidence>
<organism evidence="1">
    <name type="scientific">Zea mays</name>
    <name type="common">Maize</name>
    <dbReference type="NCBI Taxonomy" id="4577"/>
    <lineage>
        <taxon>Eukaryota</taxon>
        <taxon>Viridiplantae</taxon>
        <taxon>Streptophyta</taxon>
        <taxon>Embryophyta</taxon>
        <taxon>Tracheophyta</taxon>
        <taxon>Spermatophyta</taxon>
        <taxon>Magnoliopsida</taxon>
        <taxon>Liliopsida</taxon>
        <taxon>Poales</taxon>
        <taxon>Poaceae</taxon>
        <taxon>PACMAD clade</taxon>
        <taxon>Panicoideae</taxon>
        <taxon>Andropogonodae</taxon>
        <taxon>Andropogoneae</taxon>
        <taxon>Tripsacinae</taxon>
        <taxon>Zea</taxon>
    </lineage>
</organism>
<proteinExistence type="predicted"/>
<reference evidence="1" key="1">
    <citation type="journal article" date="2018" name="Nat. Genet.">
        <title>Extensive intraspecific gene order and gene structural variations between Mo17 and other maize genomes.</title>
        <authorList>
            <person name="Sun S."/>
            <person name="Zhou Y."/>
            <person name="Chen J."/>
            <person name="Shi J."/>
            <person name="Zhao H."/>
            <person name="Zhao H."/>
            <person name="Song W."/>
            <person name="Zhang M."/>
            <person name="Cui Y."/>
            <person name="Dong X."/>
            <person name="Liu H."/>
            <person name="Ma X."/>
            <person name="Jiao Y."/>
            <person name="Wang B."/>
            <person name="Wei X."/>
            <person name="Stein J.C."/>
            <person name="Glaubitz J.C."/>
            <person name="Lu F."/>
            <person name="Yu G."/>
            <person name="Liang C."/>
            <person name="Fengler K."/>
            <person name="Li B."/>
            <person name="Rafalski A."/>
            <person name="Schnable P.S."/>
            <person name="Ware D.H."/>
            <person name="Buckler E.S."/>
            <person name="Lai J."/>
        </authorList>
    </citation>
    <scope>NUCLEOTIDE SEQUENCE [LARGE SCALE GENOMIC DNA]</scope>
    <source>
        <tissue evidence="1">Seedling</tissue>
    </source>
</reference>
<gene>
    <name evidence="1" type="ORF">Zm00014a_019931</name>
</gene>
<protein>
    <submittedName>
        <fullName evidence="1">Uncharacterized protein</fullName>
    </submittedName>
</protein>
<name>A0A3L6FEF2_MAIZE</name>
<sequence>MTVWHTALLCCSRKK</sequence>
<dbReference type="Proteomes" id="UP000251960">
    <property type="component" value="Chromosome 3"/>
</dbReference>
<accession>A0A3L6FEF2</accession>
<dbReference type="EMBL" id="NCVQ01000004">
    <property type="protein sequence ID" value="PWZ31290.1"/>
    <property type="molecule type" value="Genomic_DNA"/>
</dbReference>